<name>A0A8J4YAI8_CHIOP</name>
<dbReference type="EMBL" id="JACEEZ010008609">
    <property type="protein sequence ID" value="KAG0723118.1"/>
    <property type="molecule type" value="Genomic_DNA"/>
</dbReference>
<dbReference type="Proteomes" id="UP000770661">
    <property type="component" value="Unassembled WGS sequence"/>
</dbReference>
<dbReference type="AlphaFoldDB" id="A0A8J4YAI8"/>
<evidence type="ECO:0000313" key="3">
    <source>
        <dbReference type="Proteomes" id="UP000770661"/>
    </source>
</evidence>
<keyword evidence="3" id="KW-1185">Reference proteome</keyword>
<feature type="chain" id="PRO_5035313473" evidence="1">
    <location>
        <begin position="21"/>
        <end position="193"/>
    </location>
</feature>
<comment type="caution">
    <text evidence="2">The sequence shown here is derived from an EMBL/GenBank/DDBJ whole genome shotgun (WGS) entry which is preliminary data.</text>
</comment>
<evidence type="ECO:0000256" key="1">
    <source>
        <dbReference type="SAM" id="SignalP"/>
    </source>
</evidence>
<feature type="signal peptide" evidence="1">
    <location>
        <begin position="1"/>
        <end position="20"/>
    </location>
</feature>
<accession>A0A8J4YAI8</accession>
<reference evidence="2" key="1">
    <citation type="submission" date="2020-07" db="EMBL/GenBank/DDBJ databases">
        <title>The High-quality genome of the commercially important snow crab, Chionoecetes opilio.</title>
        <authorList>
            <person name="Jeong J.-H."/>
            <person name="Ryu S."/>
        </authorList>
    </citation>
    <scope>NUCLEOTIDE SEQUENCE</scope>
    <source>
        <strain evidence="2">MADBK_172401_WGS</strain>
        <tissue evidence="2">Digestive gland</tissue>
    </source>
</reference>
<gene>
    <name evidence="2" type="ORF">GWK47_043246</name>
</gene>
<evidence type="ECO:0000313" key="2">
    <source>
        <dbReference type="EMBL" id="KAG0723118.1"/>
    </source>
</evidence>
<protein>
    <submittedName>
        <fullName evidence="2">Uncharacterized protein</fullName>
    </submittedName>
</protein>
<organism evidence="2 3">
    <name type="scientific">Chionoecetes opilio</name>
    <name type="common">Atlantic snow crab</name>
    <name type="synonym">Cancer opilio</name>
    <dbReference type="NCBI Taxonomy" id="41210"/>
    <lineage>
        <taxon>Eukaryota</taxon>
        <taxon>Metazoa</taxon>
        <taxon>Ecdysozoa</taxon>
        <taxon>Arthropoda</taxon>
        <taxon>Crustacea</taxon>
        <taxon>Multicrustacea</taxon>
        <taxon>Malacostraca</taxon>
        <taxon>Eumalacostraca</taxon>
        <taxon>Eucarida</taxon>
        <taxon>Decapoda</taxon>
        <taxon>Pleocyemata</taxon>
        <taxon>Brachyura</taxon>
        <taxon>Eubrachyura</taxon>
        <taxon>Majoidea</taxon>
        <taxon>Majidae</taxon>
        <taxon>Chionoecetes</taxon>
    </lineage>
</organism>
<sequence>MSVVRSGLVVMLLAAATARAATIDTQALECSVVQSATEDSPIILGQQATRSIRFTAPRGGGAWGGILDFEEGNFTRRISLEVKKSKPKSYFSAMRLYQGGTTLFNHRILSSWFEKGASTVLYINEATLNFAFHYPDDNRKIFIQLTDPRIEGLDVVWATGDLEVEECEGPERVPGESYGVQVRAWEEWEGSKE</sequence>
<keyword evidence="1" id="KW-0732">Signal</keyword>
<proteinExistence type="predicted"/>